<dbReference type="Proteomes" id="UP000650424">
    <property type="component" value="Unassembled WGS sequence"/>
</dbReference>
<comment type="caution">
    <text evidence="2">The sequence shown here is derived from an EMBL/GenBank/DDBJ whole genome shotgun (WGS) entry which is preliminary data.</text>
</comment>
<dbReference type="InterPro" id="IPR058193">
    <property type="entry name" value="VanY/YodJ_core_dom"/>
</dbReference>
<protein>
    <submittedName>
        <fullName evidence="2">M15 family metallopeptidase</fullName>
    </submittedName>
</protein>
<organism evidence="2 3">
    <name type="scientific">Undibacterium hunanense</name>
    <dbReference type="NCBI Taxonomy" id="2762292"/>
    <lineage>
        <taxon>Bacteria</taxon>
        <taxon>Pseudomonadati</taxon>
        <taxon>Pseudomonadota</taxon>
        <taxon>Betaproteobacteria</taxon>
        <taxon>Burkholderiales</taxon>
        <taxon>Oxalobacteraceae</taxon>
        <taxon>Undibacterium</taxon>
    </lineage>
</organism>
<dbReference type="InterPro" id="IPR052179">
    <property type="entry name" value="DD-CPase-like"/>
</dbReference>
<dbReference type="EMBL" id="JACOGF010000007">
    <property type="protein sequence ID" value="MBC3918885.1"/>
    <property type="molecule type" value="Genomic_DNA"/>
</dbReference>
<accession>A0ABR6ZTM2</accession>
<dbReference type="InterPro" id="IPR009045">
    <property type="entry name" value="Zn_M74/Hedgehog-like"/>
</dbReference>
<keyword evidence="3" id="KW-1185">Reference proteome</keyword>
<gene>
    <name evidence="2" type="ORF">H8L32_15450</name>
</gene>
<reference evidence="2 3" key="1">
    <citation type="submission" date="2020-08" db="EMBL/GenBank/DDBJ databases">
        <title>Novel species isolated from subtropical streams in China.</title>
        <authorList>
            <person name="Lu H."/>
        </authorList>
    </citation>
    <scope>NUCLEOTIDE SEQUENCE [LARGE SCALE GENOMIC DNA]</scope>
    <source>
        <strain evidence="2 3">CY18W</strain>
    </source>
</reference>
<dbReference type="InterPro" id="IPR003709">
    <property type="entry name" value="VanY-like_core_dom"/>
</dbReference>
<evidence type="ECO:0000313" key="2">
    <source>
        <dbReference type="EMBL" id="MBC3918885.1"/>
    </source>
</evidence>
<dbReference type="Gene3D" id="3.30.1380.10">
    <property type="match status" value="1"/>
</dbReference>
<proteinExistence type="predicted"/>
<sequence length="174" mass="19247">MKMAASFVIPPQLIQQRGLTEQDEAQELVLAETGEDGREYFLTPATNQAWQAMKTAATQDGIALLMISAFRSIARQTDIISDKLAAGMVLQDILQVCAPPGYSEHHTGRAIDIATPEDPELEISFDTTAAFAWLQANASRFGFHLSYPPGNSSGFQYEPWHWCFAETKTAHQKN</sequence>
<evidence type="ECO:0000259" key="1">
    <source>
        <dbReference type="Pfam" id="PF02557"/>
    </source>
</evidence>
<name>A0ABR6ZTM2_9BURK</name>
<dbReference type="PANTHER" id="PTHR34385">
    <property type="entry name" value="D-ALANYL-D-ALANINE CARBOXYPEPTIDASE"/>
    <property type="match status" value="1"/>
</dbReference>
<dbReference type="RefSeq" id="WP_186948137.1">
    <property type="nucleotide sequence ID" value="NZ_JACOGF010000007.1"/>
</dbReference>
<feature type="domain" description="D-alanyl-D-alanine carboxypeptidase-like core" evidence="1">
    <location>
        <begin position="42"/>
        <end position="165"/>
    </location>
</feature>
<dbReference type="CDD" id="cd14852">
    <property type="entry name" value="LD-carboxypeptidase"/>
    <property type="match status" value="1"/>
</dbReference>
<dbReference type="SUPFAM" id="SSF55166">
    <property type="entry name" value="Hedgehog/DD-peptidase"/>
    <property type="match status" value="1"/>
</dbReference>
<dbReference type="PANTHER" id="PTHR34385:SF1">
    <property type="entry name" value="PEPTIDOGLYCAN L-ALANYL-D-GLUTAMATE ENDOPEPTIDASE CWLK"/>
    <property type="match status" value="1"/>
</dbReference>
<dbReference type="Pfam" id="PF02557">
    <property type="entry name" value="VanY"/>
    <property type="match status" value="1"/>
</dbReference>
<evidence type="ECO:0000313" key="3">
    <source>
        <dbReference type="Proteomes" id="UP000650424"/>
    </source>
</evidence>